<keyword evidence="3" id="KW-1185">Reference proteome</keyword>
<evidence type="ECO:0000313" key="3">
    <source>
        <dbReference type="Proteomes" id="UP001497600"/>
    </source>
</evidence>
<accession>A0ABP0EKK5</accession>
<sequence>MANILNDNKLFLEVPQTVNDEIIEDSTYLKWIQKGDYKQSIDATYNLLQSNDLSFPDGLKIWEIRLMLHLFNNKLGIAKKEAINLNNALYLKETPNFVNSSDGIAKKNPSVPLQPIYPLPKNNDGIINSTLLILLLRLKSIPNLNLVNEIYKLCYQIRLKSTDIDDKLKLQLVNLSYEIIVILTVTKNYSALSNYIQSIRYELELETNDRNAEPYKTYYSNLSLIWLLNIFSQHSKHGNLNNISSQYQNHFNSIEKTSINSLEFVLNTFKGSISVESELPSFESPLTLNGLVELVISGKITGRVICCTLGIWNLMNREEVGLEGIDDVIGQNEKETGKSDEKNEKQDEDQQDDIECDTIQSAYSITVKKWGQNINRVYCLE</sequence>
<reference evidence="2 3" key="1">
    <citation type="submission" date="2024-01" db="EMBL/GenBank/DDBJ databases">
        <authorList>
            <consortium name="Genoscope - CEA"/>
            <person name="William W."/>
        </authorList>
    </citation>
    <scope>NUCLEOTIDE SEQUENCE [LARGE SCALE GENOMIC DNA]</scope>
    <source>
        <strain evidence="2 3">29B2s-10</strain>
    </source>
</reference>
<evidence type="ECO:0000256" key="1">
    <source>
        <dbReference type="SAM" id="MobiDB-lite"/>
    </source>
</evidence>
<evidence type="ECO:0000313" key="2">
    <source>
        <dbReference type="EMBL" id="CAK7916582.1"/>
    </source>
</evidence>
<feature type="compositionally biased region" description="Basic and acidic residues" evidence="1">
    <location>
        <begin position="332"/>
        <end position="345"/>
    </location>
</feature>
<feature type="region of interest" description="Disordered" evidence="1">
    <location>
        <begin position="331"/>
        <end position="353"/>
    </location>
</feature>
<gene>
    <name evidence="2" type="ORF">CAAN4_G04500</name>
</gene>
<name>A0ABP0EKK5_9ASCO</name>
<proteinExistence type="predicted"/>
<dbReference type="Proteomes" id="UP001497600">
    <property type="component" value="Chromosome G"/>
</dbReference>
<protein>
    <submittedName>
        <fullName evidence="2">Uncharacterized protein</fullName>
    </submittedName>
</protein>
<dbReference type="EMBL" id="OZ004259">
    <property type="protein sequence ID" value="CAK7916582.1"/>
    <property type="molecule type" value="Genomic_DNA"/>
</dbReference>
<organism evidence="2 3">
    <name type="scientific">[Candida] anglica</name>
    <dbReference type="NCBI Taxonomy" id="148631"/>
    <lineage>
        <taxon>Eukaryota</taxon>
        <taxon>Fungi</taxon>
        <taxon>Dikarya</taxon>
        <taxon>Ascomycota</taxon>
        <taxon>Saccharomycotina</taxon>
        <taxon>Pichiomycetes</taxon>
        <taxon>Debaryomycetaceae</taxon>
        <taxon>Kurtzmaniella</taxon>
    </lineage>
</organism>